<dbReference type="InterPro" id="IPR000792">
    <property type="entry name" value="Tscrpt_reg_LuxR_C"/>
</dbReference>
<dbReference type="InterPro" id="IPR016032">
    <property type="entry name" value="Sig_transdc_resp-reg_C-effctor"/>
</dbReference>
<name>A0A840IU38_9PSEU</name>
<dbReference type="Pfam" id="PF00196">
    <property type="entry name" value="GerE"/>
    <property type="match status" value="1"/>
</dbReference>
<keyword evidence="2 5" id="KW-0238">DNA-binding</keyword>
<dbReference type="InterPro" id="IPR036388">
    <property type="entry name" value="WH-like_DNA-bd_sf"/>
</dbReference>
<evidence type="ECO:0000313" key="6">
    <source>
        <dbReference type="Proteomes" id="UP000581769"/>
    </source>
</evidence>
<evidence type="ECO:0000256" key="1">
    <source>
        <dbReference type="ARBA" id="ARBA00023015"/>
    </source>
</evidence>
<dbReference type="Gene3D" id="1.25.40.10">
    <property type="entry name" value="Tetratricopeptide repeat domain"/>
    <property type="match status" value="1"/>
</dbReference>
<dbReference type="Gene3D" id="1.10.10.10">
    <property type="entry name" value="Winged helix-like DNA-binding domain superfamily/Winged helix DNA-binding domain"/>
    <property type="match status" value="1"/>
</dbReference>
<proteinExistence type="predicted"/>
<feature type="domain" description="HTH luxR-type" evidence="4">
    <location>
        <begin position="353"/>
        <end position="418"/>
    </location>
</feature>
<sequence length="418" mass="44564">MSSTEVASPAAGPVFGLPYAPGGVAAARVAAAEPPERAHALRAVALANAGEDRDQVVREAAFVLGSPGRHDVLSFWYAAVALVHAGELDLAEEHCDRVLTARSAENRGVTRNFALAMRGRLAWLQGDPAEAAATFDRALERAAEPCLRDLLVAWSTVAHVGLGDFDTAYRRMLDRVCAASRPGNDDEVELAAALGELELAAERHEVARTAFLDCGRLLTERGVANPAVVPWRSRAALCAFASGRSRLAAVLAGRELALARRWPNARTLGVSTHAHAVVVGRGVAEAREAAEILARGPATGELLCARYDLAHFLAADQQHSQARAVLGGVRDLARKAGYAVWAARAEAACDRLARQAGDRLTAQQRTIAELARSGMTNRRIAEQQFVTVRTVEFHLSGVYRKLGVSGRRELAALPAPLP</sequence>
<dbReference type="PANTHER" id="PTHR44688">
    <property type="entry name" value="DNA-BINDING TRANSCRIPTIONAL ACTIVATOR DEVR_DOSR"/>
    <property type="match status" value="1"/>
</dbReference>
<evidence type="ECO:0000313" key="5">
    <source>
        <dbReference type="EMBL" id="MBB4684494.1"/>
    </source>
</evidence>
<reference evidence="5 6" key="1">
    <citation type="submission" date="2020-08" db="EMBL/GenBank/DDBJ databases">
        <title>Sequencing the genomes of 1000 actinobacteria strains.</title>
        <authorList>
            <person name="Klenk H.-P."/>
        </authorList>
    </citation>
    <scope>NUCLEOTIDE SEQUENCE [LARGE SCALE GENOMIC DNA]</scope>
    <source>
        <strain evidence="5 6">DSM 45859</strain>
    </source>
</reference>
<protein>
    <submittedName>
        <fullName evidence="5">DNA-binding CsgD family transcriptional regulator</fullName>
    </submittedName>
</protein>
<dbReference type="CDD" id="cd06170">
    <property type="entry name" value="LuxR_C_like"/>
    <property type="match status" value="1"/>
</dbReference>
<keyword evidence="6" id="KW-1185">Reference proteome</keyword>
<organism evidence="5 6">
    <name type="scientific">Amycolatopsis jiangsuensis</name>
    <dbReference type="NCBI Taxonomy" id="1181879"/>
    <lineage>
        <taxon>Bacteria</taxon>
        <taxon>Bacillati</taxon>
        <taxon>Actinomycetota</taxon>
        <taxon>Actinomycetes</taxon>
        <taxon>Pseudonocardiales</taxon>
        <taxon>Pseudonocardiaceae</taxon>
        <taxon>Amycolatopsis</taxon>
    </lineage>
</organism>
<evidence type="ECO:0000259" key="4">
    <source>
        <dbReference type="PROSITE" id="PS50043"/>
    </source>
</evidence>
<dbReference type="PANTHER" id="PTHR44688:SF16">
    <property type="entry name" value="DNA-BINDING TRANSCRIPTIONAL ACTIVATOR DEVR_DOSR"/>
    <property type="match status" value="1"/>
</dbReference>
<evidence type="ECO:0000256" key="3">
    <source>
        <dbReference type="ARBA" id="ARBA00023163"/>
    </source>
</evidence>
<dbReference type="PROSITE" id="PS50043">
    <property type="entry name" value="HTH_LUXR_2"/>
    <property type="match status" value="1"/>
</dbReference>
<dbReference type="InterPro" id="IPR011990">
    <property type="entry name" value="TPR-like_helical_dom_sf"/>
</dbReference>
<comment type="caution">
    <text evidence="5">The sequence shown here is derived from an EMBL/GenBank/DDBJ whole genome shotgun (WGS) entry which is preliminary data.</text>
</comment>
<dbReference type="SMART" id="SM00421">
    <property type="entry name" value="HTH_LUXR"/>
    <property type="match status" value="1"/>
</dbReference>
<evidence type="ECO:0000256" key="2">
    <source>
        <dbReference type="ARBA" id="ARBA00023125"/>
    </source>
</evidence>
<gene>
    <name evidence="5" type="ORF">BJY18_001979</name>
</gene>
<dbReference type="RefSeq" id="WP_184779612.1">
    <property type="nucleotide sequence ID" value="NZ_JACHMG010000001.1"/>
</dbReference>
<keyword evidence="1" id="KW-0805">Transcription regulation</keyword>
<dbReference type="EMBL" id="JACHMG010000001">
    <property type="protein sequence ID" value="MBB4684494.1"/>
    <property type="molecule type" value="Genomic_DNA"/>
</dbReference>
<keyword evidence="3" id="KW-0804">Transcription</keyword>
<accession>A0A840IU38</accession>
<dbReference type="SUPFAM" id="SSF46894">
    <property type="entry name" value="C-terminal effector domain of the bipartite response regulators"/>
    <property type="match status" value="1"/>
</dbReference>
<dbReference type="AlphaFoldDB" id="A0A840IU38"/>
<dbReference type="PRINTS" id="PR00038">
    <property type="entry name" value="HTHLUXR"/>
</dbReference>
<dbReference type="SUPFAM" id="SSF48452">
    <property type="entry name" value="TPR-like"/>
    <property type="match status" value="1"/>
</dbReference>
<dbReference type="Proteomes" id="UP000581769">
    <property type="component" value="Unassembled WGS sequence"/>
</dbReference>
<dbReference type="GO" id="GO:0006355">
    <property type="term" value="P:regulation of DNA-templated transcription"/>
    <property type="evidence" value="ECO:0007669"/>
    <property type="project" value="InterPro"/>
</dbReference>
<dbReference type="GO" id="GO:0003677">
    <property type="term" value="F:DNA binding"/>
    <property type="evidence" value="ECO:0007669"/>
    <property type="project" value="UniProtKB-KW"/>
</dbReference>